<dbReference type="Gene3D" id="2.10.70.100">
    <property type="match status" value="1"/>
</dbReference>
<dbReference type="CDD" id="cd16922">
    <property type="entry name" value="HATPase_EvgS-ArcB-TorS-like"/>
    <property type="match status" value="1"/>
</dbReference>
<feature type="domain" description="Response regulatory" evidence="16">
    <location>
        <begin position="696"/>
        <end position="811"/>
    </location>
</feature>
<dbReference type="Pfam" id="PF05231">
    <property type="entry name" value="MASE1"/>
    <property type="match status" value="1"/>
</dbReference>
<comment type="similarity">
    <text evidence="3">In the N-terminal section; belongs to the phytochrome family.</text>
</comment>
<gene>
    <name evidence="18" type="ORF">J4573_40605</name>
</gene>
<feature type="transmembrane region" description="Helical" evidence="14">
    <location>
        <begin position="151"/>
        <end position="171"/>
    </location>
</feature>
<dbReference type="PROSITE" id="PS50109">
    <property type="entry name" value="HIS_KIN"/>
    <property type="match status" value="1"/>
</dbReference>
<keyword evidence="10" id="KW-0902">Two-component regulatory system</keyword>
<keyword evidence="8" id="KW-0808">Transferase</keyword>
<feature type="transmembrane region" description="Helical" evidence="14">
    <location>
        <begin position="77"/>
        <end position="99"/>
    </location>
</feature>
<dbReference type="Pfam" id="PF08447">
    <property type="entry name" value="PAS_3"/>
    <property type="match status" value="1"/>
</dbReference>
<feature type="modified residue" description="4-aspartylphosphate" evidence="13">
    <location>
        <position position="745"/>
    </location>
</feature>
<dbReference type="InterPro" id="IPR001789">
    <property type="entry name" value="Sig_transdc_resp-reg_receiver"/>
</dbReference>
<dbReference type="FunFam" id="3.30.565.10:FF:000010">
    <property type="entry name" value="Sensor histidine kinase RcsC"/>
    <property type="match status" value="1"/>
</dbReference>
<dbReference type="InterPro" id="IPR003661">
    <property type="entry name" value="HisK_dim/P_dom"/>
</dbReference>
<sequence>MVRSAAYLGQVLLLAACYVLAGKAAFGAASMNTSVAPLWFPVGLAVAAVLLAGYRMLPGVFAGALVFNALTSVPFTVALAIAVGNTLEAAAALFLLRLLGFDRRAFRTWDLLVLTGAGALAATMVSATVGIVALRSAEIVDSAHAGSAWTLWWFGDAAGVLTVTPLVLLLWPDHETRPGVRSRLTTGRWVEAGALATTLAVVLWSATHVEAIRTAVVFPVAVWAAIRFRLAGAALVNAVCAVVLVWVTARGLGSLVLPSLSSGLLQAEQYVVVVAATSLLLAALTVERERATAALRRSAADLERERTQLRGAQHMAGLGSWEYDIESGMVSCSAELRETLGLPRASTAVTFADFLDLIDPADRPRFLDATAECADGGSFKVDLRVHSDGEGRVLNTQGVVQRNQDGELVRVRGIGLDVTVRKAIEDELAAARDQAVEASRLKSAFLATMSHEIRTPLNGVIGLAHALLAGPLDTEQRRRADGIRDAGESLLAISNDILDLSKIEAGALVLDDRAFDPVATVQEAVALFEAAAADKGLTLQVRAWRSESGWVRGDRTRVRQVVLNLVSNAVKFTSEGEIIVAVGLTEPPEDPARTSIRIEVRDTGEGIPPDVQARLFEPFVQADASTTRRHGGTGLGLAISRRLATAMGGDLTAFSAPGEGTTFRFTLALPHAPPPAVATPDRAAGDRPAAGAARARILLVEDNALNQMVAREVLTSLGYRFDVASDGVQAVELTRTRRYQAILMDCQMPVMDGYTATRAIRRRDRDHTPIIALSASVFAEDRQRCLAAGMDDFIAKPFDLNELAATLARWTADPVS</sequence>
<dbReference type="Proteomes" id="UP000669179">
    <property type="component" value="Unassembled WGS sequence"/>
</dbReference>
<comment type="subcellular location">
    <subcellularLocation>
        <location evidence="2">Cell membrane</location>
        <topology evidence="2">Multi-pass membrane protein</topology>
    </subcellularLocation>
</comment>
<evidence type="ECO:0000256" key="9">
    <source>
        <dbReference type="ARBA" id="ARBA00022989"/>
    </source>
</evidence>
<dbReference type="Pfam" id="PF00072">
    <property type="entry name" value="Response_reg"/>
    <property type="match status" value="1"/>
</dbReference>
<dbReference type="PROSITE" id="PS51257">
    <property type="entry name" value="PROKAR_LIPOPROTEIN"/>
    <property type="match status" value="1"/>
</dbReference>
<evidence type="ECO:0000256" key="12">
    <source>
        <dbReference type="ARBA" id="ARBA00074306"/>
    </source>
</evidence>
<comment type="catalytic activity">
    <reaction evidence="1">
        <text>ATP + protein L-histidine = ADP + protein N-phospho-L-histidine.</text>
        <dbReference type="EC" id="2.7.13.3"/>
    </reaction>
</comment>
<dbReference type="SMART" id="SM00387">
    <property type="entry name" value="HATPase_c"/>
    <property type="match status" value="1"/>
</dbReference>
<keyword evidence="19" id="KW-1185">Reference proteome</keyword>
<name>A0A939PRJ1_9ACTN</name>
<dbReference type="InterPro" id="IPR007895">
    <property type="entry name" value="MASE1"/>
</dbReference>
<dbReference type="Gene3D" id="1.10.287.130">
    <property type="match status" value="1"/>
</dbReference>
<dbReference type="SUPFAM" id="SSF52172">
    <property type="entry name" value="CheY-like"/>
    <property type="match status" value="1"/>
</dbReference>
<dbReference type="InterPro" id="IPR036890">
    <property type="entry name" value="HATPase_C_sf"/>
</dbReference>
<protein>
    <recommendedName>
        <fullName evidence="12">Circadian input-output histidine kinase CikA</fullName>
        <ecNumber evidence="4">2.7.13.3</ecNumber>
    </recommendedName>
</protein>
<dbReference type="InterPro" id="IPR004358">
    <property type="entry name" value="Sig_transdc_His_kin-like_C"/>
</dbReference>
<evidence type="ECO:0000256" key="14">
    <source>
        <dbReference type="SAM" id="Phobius"/>
    </source>
</evidence>
<dbReference type="PANTHER" id="PTHR45339:SF1">
    <property type="entry name" value="HYBRID SIGNAL TRANSDUCTION HISTIDINE KINASE J"/>
    <property type="match status" value="1"/>
</dbReference>
<evidence type="ECO:0000256" key="8">
    <source>
        <dbReference type="ARBA" id="ARBA00022777"/>
    </source>
</evidence>
<evidence type="ECO:0000313" key="19">
    <source>
        <dbReference type="Proteomes" id="UP000669179"/>
    </source>
</evidence>
<keyword evidence="5" id="KW-1003">Cell membrane</keyword>
<feature type="domain" description="PAC" evidence="17">
    <location>
        <begin position="377"/>
        <end position="430"/>
    </location>
</feature>
<evidence type="ECO:0000259" key="15">
    <source>
        <dbReference type="PROSITE" id="PS50109"/>
    </source>
</evidence>
<feature type="transmembrane region" description="Helical" evidence="14">
    <location>
        <begin position="111"/>
        <end position="131"/>
    </location>
</feature>
<feature type="transmembrane region" description="Helical" evidence="14">
    <location>
        <begin position="230"/>
        <end position="249"/>
    </location>
</feature>
<evidence type="ECO:0000256" key="3">
    <source>
        <dbReference type="ARBA" id="ARBA00006402"/>
    </source>
</evidence>
<feature type="domain" description="Histidine kinase" evidence="15">
    <location>
        <begin position="448"/>
        <end position="671"/>
    </location>
</feature>
<reference evidence="18" key="1">
    <citation type="submission" date="2021-03" db="EMBL/GenBank/DDBJ databases">
        <authorList>
            <person name="Kanchanasin P."/>
            <person name="Saeng-In P."/>
            <person name="Phongsopitanun W."/>
            <person name="Yuki M."/>
            <person name="Kudo T."/>
            <person name="Ohkuma M."/>
            <person name="Tanasupawat S."/>
        </authorList>
    </citation>
    <scope>NUCLEOTIDE SEQUENCE</scope>
    <source>
        <strain evidence="18">GKU 128</strain>
    </source>
</reference>
<dbReference type="Gene3D" id="3.30.565.10">
    <property type="entry name" value="Histidine kinase-like ATPase, C-terminal domain"/>
    <property type="match status" value="1"/>
</dbReference>
<dbReference type="InterPro" id="IPR035965">
    <property type="entry name" value="PAS-like_dom_sf"/>
</dbReference>
<dbReference type="AlphaFoldDB" id="A0A939PRJ1"/>
<keyword evidence="11 14" id="KW-0472">Membrane</keyword>
<dbReference type="PRINTS" id="PR00344">
    <property type="entry name" value="BCTRLSENSOR"/>
</dbReference>
<feature type="transmembrane region" description="Helical" evidence="14">
    <location>
        <begin position="38"/>
        <end position="57"/>
    </location>
</feature>
<dbReference type="CDD" id="cd17546">
    <property type="entry name" value="REC_hyHK_CKI1_RcsC-like"/>
    <property type="match status" value="1"/>
</dbReference>
<dbReference type="PANTHER" id="PTHR45339">
    <property type="entry name" value="HYBRID SIGNAL TRANSDUCTION HISTIDINE KINASE J"/>
    <property type="match status" value="1"/>
</dbReference>
<dbReference type="Pfam" id="PF00512">
    <property type="entry name" value="HisKA"/>
    <property type="match status" value="1"/>
</dbReference>
<evidence type="ECO:0000256" key="11">
    <source>
        <dbReference type="ARBA" id="ARBA00023136"/>
    </source>
</evidence>
<keyword evidence="8" id="KW-0418">Kinase</keyword>
<dbReference type="GO" id="GO:0005886">
    <property type="term" value="C:plasma membrane"/>
    <property type="evidence" value="ECO:0007669"/>
    <property type="project" value="UniProtKB-SubCell"/>
</dbReference>
<dbReference type="SMART" id="SM00388">
    <property type="entry name" value="HisKA"/>
    <property type="match status" value="1"/>
</dbReference>
<dbReference type="SUPFAM" id="SSF55785">
    <property type="entry name" value="PYP-like sensor domain (PAS domain)"/>
    <property type="match status" value="1"/>
</dbReference>
<dbReference type="GO" id="GO:0000155">
    <property type="term" value="F:phosphorelay sensor kinase activity"/>
    <property type="evidence" value="ECO:0007669"/>
    <property type="project" value="InterPro"/>
</dbReference>
<dbReference type="InterPro" id="IPR036097">
    <property type="entry name" value="HisK_dim/P_sf"/>
</dbReference>
<dbReference type="CDD" id="cd00082">
    <property type="entry name" value="HisKA"/>
    <property type="match status" value="1"/>
</dbReference>
<evidence type="ECO:0000256" key="13">
    <source>
        <dbReference type="PROSITE-ProRule" id="PRU00169"/>
    </source>
</evidence>
<keyword evidence="7 14" id="KW-0812">Transmembrane</keyword>
<dbReference type="PROSITE" id="PS50110">
    <property type="entry name" value="RESPONSE_REGULATORY"/>
    <property type="match status" value="1"/>
</dbReference>
<dbReference type="SUPFAM" id="SSF47384">
    <property type="entry name" value="Homodimeric domain of signal transducing histidine kinase"/>
    <property type="match status" value="1"/>
</dbReference>
<evidence type="ECO:0000259" key="17">
    <source>
        <dbReference type="PROSITE" id="PS50113"/>
    </source>
</evidence>
<evidence type="ECO:0000259" key="16">
    <source>
        <dbReference type="PROSITE" id="PS50110"/>
    </source>
</evidence>
<dbReference type="PROSITE" id="PS50113">
    <property type="entry name" value="PAC"/>
    <property type="match status" value="1"/>
</dbReference>
<organism evidence="18 19">
    <name type="scientific">Actinomadura barringtoniae</name>
    <dbReference type="NCBI Taxonomy" id="1427535"/>
    <lineage>
        <taxon>Bacteria</taxon>
        <taxon>Bacillati</taxon>
        <taxon>Actinomycetota</taxon>
        <taxon>Actinomycetes</taxon>
        <taxon>Streptosporangiales</taxon>
        <taxon>Thermomonosporaceae</taxon>
        <taxon>Actinomadura</taxon>
    </lineage>
</organism>
<keyword evidence="6 13" id="KW-0597">Phosphoprotein</keyword>
<evidence type="ECO:0000256" key="7">
    <source>
        <dbReference type="ARBA" id="ARBA00022692"/>
    </source>
</evidence>
<comment type="caution">
    <text evidence="18">The sequence shown here is derived from an EMBL/GenBank/DDBJ whole genome shotgun (WGS) entry which is preliminary data.</text>
</comment>
<evidence type="ECO:0000256" key="2">
    <source>
        <dbReference type="ARBA" id="ARBA00004651"/>
    </source>
</evidence>
<evidence type="ECO:0000256" key="4">
    <source>
        <dbReference type="ARBA" id="ARBA00012438"/>
    </source>
</evidence>
<evidence type="ECO:0000256" key="5">
    <source>
        <dbReference type="ARBA" id="ARBA00022475"/>
    </source>
</evidence>
<dbReference type="InterPro" id="IPR005467">
    <property type="entry name" value="His_kinase_dom"/>
</dbReference>
<dbReference type="SMART" id="SM00448">
    <property type="entry name" value="REC"/>
    <property type="match status" value="1"/>
</dbReference>
<proteinExistence type="inferred from homology"/>
<dbReference type="RefSeq" id="WP_208261467.1">
    <property type="nucleotide sequence ID" value="NZ_JAGEOJ010000020.1"/>
</dbReference>
<feature type="transmembrane region" description="Helical" evidence="14">
    <location>
        <begin position="6"/>
        <end position="26"/>
    </location>
</feature>
<evidence type="ECO:0000256" key="1">
    <source>
        <dbReference type="ARBA" id="ARBA00000085"/>
    </source>
</evidence>
<accession>A0A939PRJ1</accession>
<dbReference type="Gene3D" id="3.30.450.20">
    <property type="entry name" value="PAS domain"/>
    <property type="match status" value="1"/>
</dbReference>
<dbReference type="InterPro" id="IPR003594">
    <property type="entry name" value="HATPase_dom"/>
</dbReference>
<dbReference type="InterPro" id="IPR011006">
    <property type="entry name" value="CheY-like_superfamily"/>
</dbReference>
<dbReference type="EC" id="2.7.13.3" evidence="4"/>
<dbReference type="Gene3D" id="3.40.50.2300">
    <property type="match status" value="1"/>
</dbReference>
<evidence type="ECO:0000256" key="6">
    <source>
        <dbReference type="ARBA" id="ARBA00022553"/>
    </source>
</evidence>
<dbReference type="SUPFAM" id="SSF55874">
    <property type="entry name" value="ATPase domain of HSP90 chaperone/DNA topoisomerase II/histidine kinase"/>
    <property type="match status" value="1"/>
</dbReference>
<dbReference type="InterPro" id="IPR000700">
    <property type="entry name" value="PAS-assoc_C"/>
</dbReference>
<evidence type="ECO:0000313" key="18">
    <source>
        <dbReference type="EMBL" id="MBO2453451.1"/>
    </source>
</evidence>
<dbReference type="Pfam" id="PF02518">
    <property type="entry name" value="HATPase_c"/>
    <property type="match status" value="1"/>
</dbReference>
<dbReference type="EMBL" id="JAGEOJ010000020">
    <property type="protein sequence ID" value="MBO2453451.1"/>
    <property type="molecule type" value="Genomic_DNA"/>
</dbReference>
<evidence type="ECO:0000256" key="10">
    <source>
        <dbReference type="ARBA" id="ARBA00023012"/>
    </source>
</evidence>
<dbReference type="InterPro" id="IPR013655">
    <property type="entry name" value="PAS_fold_3"/>
</dbReference>
<keyword evidence="9 14" id="KW-1133">Transmembrane helix</keyword>